<dbReference type="Pfam" id="PF08666">
    <property type="entry name" value="SAF"/>
    <property type="match status" value="1"/>
</dbReference>
<sequence>MNILPNNKFLIAILASAFIGVSVVIVAAIWLKKIDSVEMSEIVVAADKLDLGVKLDKKDLQLSNWPKGNIPVGAVKSIDQLINRTPKMEIAKGEVILERMLFPISSNGSLSVQISPGKRAFTMSVNEAAGVAGFAMPGNFVDVMLNSKDQNSQEISRIIIHKILVLAVAQDRLSDDSKPKVVNAITIELTPSQAEILDLARSIGSVSLVLRQQNDNSYWESSGVTKKDLVFNIAQTKPPIIKEIKGKSVEVIRGLSKESAN</sequence>
<dbReference type="Gene3D" id="3.90.1210.10">
    <property type="entry name" value="Antifreeze-like/N-acetylneuraminic acid synthase C-terminal domain"/>
    <property type="match status" value="1"/>
</dbReference>
<feature type="domain" description="SAF" evidence="2">
    <location>
        <begin position="40"/>
        <end position="102"/>
    </location>
</feature>
<dbReference type="Proteomes" id="UP000192708">
    <property type="component" value="Unassembled WGS sequence"/>
</dbReference>
<dbReference type="EMBL" id="FWXJ01000001">
    <property type="protein sequence ID" value="SMC30861.1"/>
    <property type="molecule type" value="Genomic_DNA"/>
</dbReference>
<dbReference type="OrthoDB" id="9788329at2"/>
<reference evidence="3 4" key="1">
    <citation type="submission" date="2017-04" db="EMBL/GenBank/DDBJ databases">
        <authorList>
            <person name="Afonso C.L."/>
            <person name="Miller P.J."/>
            <person name="Scott M.A."/>
            <person name="Spackman E."/>
            <person name="Goraichik I."/>
            <person name="Dimitrov K.M."/>
            <person name="Suarez D.L."/>
            <person name="Swayne D.E."/>
        </authorList>
    </citation>
    <scope>NUCLEOTIDE SEQUENCE [LARGE SCALE GENOMIC DNA]</scope>
    <source>
        <strain evidence="3 4">VK13</strain>
    </source>
</reference>
<organism evidence="3 4">
    <name type="scientific">Polynucleobacter kasalickyi</name>
    <dbReference type="NCBI Taxonomy" id="1938817"/>
    <lineage>
        <taxon>Bacteria</taxon>
        <taxon>Pseudomonadati</taxon>
        <taxon>Pseudomonadota</taxon>
        <taxon>Betaproteobacteria</taxon>
        <taxon>Burkholderiales</taxon>
        <taxon>Burkholderiaceae</taxon>
        <taxon>Polynucleobacter</taxon>
    </lineage>
</organism>
<dbReference type="NCBIfam" id="TIGR03177">
    <property type="entry name" value="pilus_cpaB"/>
    <property type="match status" value="1"/>
</dbReference>
<name>A0A1W1Y4W1_9BURK</name>
<dbReference type="Pfam" id="PF16976">
    <property type="entry name" value="RcpC"/>
    <property type="match status" value="1"/>
</dbReference>
<feature type="transmembrane region" description="Helical" evidence="1">
    <location>
        <begin position="9"/>
        <end position="31"/>
    </location>
</feature>
<dbReference type="SMART" id="SM00858">
    <property type="entry name" value="SAF"/>
    <property type="match status" value="1"/>
</dbReference>
<dbReference type="STRING" id="1938817.SAMN06296008_101299"/>
<gene>
    <name evidence="3" type="ORF">SAMN06296008_101299</name>
</gene>
<evidence type="ECO:0000313" key="4">
    <source>
        <dbReference type="Proteomes" id="UP000192708"/>
    </source>
</evidence>
<dbReference type="RefSeq" id="WP_084282086.1">
    <property type="nucleotide sequence ID" value="NZ_FWXJ01000001.1"/>
</dbReference>
<keyword evidence="4" id="KW-1185">Reference proteome</keyword>
<keyword evidence="1" id="KW-0812">Transmembrane</keyword>
<keyword evidence="1" id="KW-0472">Membrane</keyword>
<protein>
    <submittedName>
        <fullName evidence="3">Pilus assembly protein CpaB</fullName>
    </submittedName>
</protein>
<proteinExistence type="predicted"/>
<dbReference type="InterPro" id="IPR013974">
    <property type="entry name" value="SAF"/>
</dbReference>
<dbReference type="InterPro" id="IPR017592">
    <property type="entry name" value="Pilus_assmbl_Flp-typ_CpaB"/>
</dbReference>
<dbReference type="CDD" id="cd11614">
    <property type="entry name" value="SAF_CpaB_FlgA_like"/>
    <property type="match status" value="1"/>
</dbReference>
<dbReference type="AlphaFoldDB" id="A0A1W1Y4W1"/>
<dbReference type="InterPro" id="IPR031571">
    <property type="entry name" value="RcpC_dom"/>
</dbReference>
<evidence type="ECO:0000313" key="3">
    <source>
        <dbReference type="EMBL" id="SMC30861.1"/>
    </source>
</evidence>
<keyword evidence="1" id="KW-1133">Transmembrane helix</keyword>
<accession>A0A1W1Y4W1</accession>
<evidence type="ECO:0000256" key="1">
    <source>
        <dbReference type="SAM" id="Phobius"/>
    </source>
</evidence>
<evidence type="ECO:0000259" key="2">
    <source>
        <dbReference type="SMART" id="SM00858"/>
    </source>
</evidence>